<proteinExistence type="predicted"/>
<name>A0A9P0MM58_NEZVI</name>
<dbReference type="EMBL" id="OV725080">
    <property type="protein sequence ID" value="CAH1400703.1"/>
    <property type="molecule type" value="Genomic_DNA"/>
</dbReference>
<reference evidence="1" key="1">
    <citation type="submission" date="2022-01" db="EMBL/GenBank/DDBJ databases">
        <authorList>
            <person name="King R."/>
        </authorList>
    </citation>
    <scope>NUCLEOTIDE SEQUENCE</scope>
</reference>
<sequence>MICWDKLPGGLILLKLLSPHTLQDLPLPKHPQDLPQILFPNSPLPTHPRTDKALMAIPIEGTGEVEDKIEWSKALIWDGLSACPSDKYLSLPDTFFWNV</sequence>
<organism evidence="1 2">
    <name type="scientific">Nezara viridula</name>
    <name type="common">Southern green stink bug</name>
    <name type="synonym">Cimex viridulus</name>
    <dbReference type="NCBI Taxonomy" id="85310"/>
    <lineage>
        <taxon>Eukaryota</taxon>
        <taxon>Metazoa</taxon>
        <taxon>Ecdysozoa</taxon>
        <taxon>Arthropoda</taxon>
        <taxon>Hexapoda</taxon>
        <taxon>Insecta</taxon>
        <taxon>Pterygota</taxon>
        <taxon>Neoptera</taxon>
        <taxon>Paraneoptera</taxon>
        <taxon>Hemiptera</taxon>
        <taxon>Heteroptera</taxon>
        <taxon>Panheteroptera</taxon>
        <taxon>Pentatomomorpha</taxon>
        <taxon>Pentatomoidea</taxon>
        <taxon>Pentatomidae</taxon>
        <taxon>Pentatominae</taxon>
        <taxon>Nezara</taxon>
    </lineage>
</organism>
<dbReference type="Proteomes" id="UP001152798">
    <property type="component" value="Chromosome 4"/>
</dbReference>
<gene>
    <name evidence="1" type="ORF">NEZAVI_LOCUS9885</name>
</gene>
<protein>
    <submittedName>
        <fullName evidence="1">Uncharacterized protein</fullName>
    </submittedName>
</protein>
<keyword evidence="2" id="KW-1185">Reference proteome</keyword>
<evidence type="ECO:0000313" key="1">
    <source>
        <dbReference type="EMBL" id="CAH1400703.1"/>
    </source>
</evidence>
<dbReference type="AlphaFoldDB" id="A0A9P0MM58"/>
<evidence type="ECO:0000313" key="2">
    <source>
        <dbReference type="Proteomes" id="UP001152798"/>
    </source>
</evidence>
<accession>A0A9P0MM58</accession>